<dbReference type="Proteomes" id="UP000032545">
    <property type="component" value="Unassembled WGS sequence"/>
</dbReference>
<feature type="domain" description="HTH tetR-type" evidence="5">
    <location>
        <begin position="22"/>
        <end position="82"/>
    </location>
</feature>
<dbReference type="AlphaFoldDB" id="A0A0D8BEK8"/>
<dbReference type="PROSITE" id="PS50977">
    <property type="entry name" value="HTH_TETR_2"/>
    <property type="match status" value="1"/>
</dbReference>
<protein>
    <submittedName>
        <fullName evidence="6">Transcriptional regulator, TetR family</fullName>
    </submittedName>
</protein>
<accession>A0A0D8BEK8</accession>
<dbReference type="Pfam" id="PF17754">
    <property type="entry name" value="TetR_C_14"/>
    <property type="match status" value="1"/>
</dbReference>
<sequence length="222" mass="23604">MRYCGGVEQTTPSVGRRERKKAATRQALADAALALFLERGFDAVGVREIAEAADVSVTTLFKHFPEGKVALLFDEDADREAALVAAVRDRPAGQSIPQALRNHLTSARSAERRADPRLRDFHALVDGTPELREHSRRMWLRHETALAAAIAESSGLPADDPACLALAHFALAAAHLAAARIGIGPEAEPAADGNPGNAALERIFALLEHGWTAVAASPPDSA</sequence>
<feature type="DNA-binding region" description="H-T-H motif" evidence="4">
    <location>
        <begin position="45"/>
        <end position="64"/>
    </location>
</feature>
<evidence type="ECO:0000259" key="5">
    <source>
        <dbReference type="PROSITE" id="PS50977"/>
    </source>
</evidence>
<evidence type="ECO:0000256" key="3">
    <source>
        <dbReference type="ARBA" id="ARBA00023163"/>
    </source>
</evidence>
<dbReference type="GO" id="GO:0003700">
    <property type="term" value="F:DNA-binding transcription factor activity"/>
    <property type="evidence" value="ECO:0007669"/>
    <property type="project" value="TreeGrafter"/>
</dbReference>
<dbReference type="Gene3D" id="1.10.357.10">
    <property type="entry name" value="Tetracycline Repressor, domain 2"/>
    <property type="match status" value="1"/>
</dbReference>
<dbReference type="EMBL" id="JYFN01000024">
    <property type="protein sequence ID" value="KJE22399.1"/>
    <property type="molecule type" value="Genomic_DNA"/>
</dbReference>
<dbReference type="InterPro" id="IPR009057">
    <property type="entry name" value="Homeodomain-like_sf"/>
</dbReference>
<dbReference type="PATRIC" id="fig|1502723.3.peg.2688"/>
<keyword evidence="1" id="KW-0805">Transcription regulation</keyword>
<proteinExistence type="predicted"/>
<evidence type="ECO:0000256" key="1">
    <source>
        <dbReference type="ARBA" id="ARBA00023015"/>
    </source>
</evidence>
<dbReference type="PANTHER" id="PTHR30055">
    <property type="entry name" value="HTH-TYPE TRANSCRIPTIONAL REGULATOR RUTR"/>
    <property type="match status" value="1"/>
</dbReference>
<organism evidence="6 7">
    <name type="scientific">Frankia torreyi</name>
    <dbReference type="NCBI Taxonomy" id="1856"/>
    <lineage>
        <taxon>Bacteria</taxon>
        <taxon>Bacillati</taxon>
        <taxon>Actinomycetota</taxon>
        <taxon>Actinomycetes</taxon>
        <taxon>Frankiales</taxon>
        <taxon>Frankiaceae</taxon>
        <taxon>Frankia</taxon>
    </lineage>
</organism>
<dbReference type="Gene3D" id="1.10.10.60">
    <property type="entry name" value="Homeodomain-like"/>
    <property type="match status" value="1"/>
</dbReference>
<reference evidence="7" key="1">
    <citation type="submission" date="2015-02" db="EMBL/GenBank/DDBJ databases">
        <title>Draft Genome of Frankia sp. CpI1-S.</title>
        <authorList>
            <person name="Oshone R.T."/>
            <person name="Ngom M."/>
            <person name="Ghodhbane-Gtari F."/>
            <person name="Gtari M."/>
            <person name="Morris K."/>
            <person name="Thomas K."/>
            <person name="Sen A."/>
            <person name="Tisa L.S."/>
        </authorList>
    </citation>
    <scope>NUCLEOTIDE SEQUENCE [LARGE SCALE GENOMIC DNA]</scope>
    <source>
        <strain evidence="7">CpI1-S</strain>
    </source>
</reference>
<dbReference type="RefSeq" id="WP_044885878.1">
    <property type="nucleotide sequence ID" value="NZ_JYFN01000024.1"/>
</dbReference>
<keyword evidence="3" id="KW-0804">Transcription</keyword>
<dbReference type="GO" id="GO:0000976">
    <property type="term" value="F:transcription cis-regulatory region binding"/>
    <property type="evidence" value="ECO:0007669"/>
    <property type="project" value="TreeGrafter"/>
</dbReference>
<dbReference type="PANTHER" id="PTHR30055:SF234">
    <property type="entry name" value="HTH-TYPE TRANSCRIPTIONAL REGULATOR BETI"/>
    <property type="match status" value="1"/>
</dbReference>
<evidence type="ECO:0000313" key="6">
    <source>
        <dbReference type="EMBL" id="KJE22399.1"/>
    </source>
</evidence>
<gene>
    <name evidence="6" type="ORF">FF36_03271</name>
</gene>
<dbReference type="OrthoDB" id="5185169at2"/>
<dbReference type="SUPFAM" id="SSF46689">
    <property type="entry name" value="Homeodomain-like"/>
    <property type="match status" value="1"/>
</dbReference>
<reference evidence="6 7" key="2">
    <citation type="journal article" date="2016" name="Genome Announc.">
        <title>Permanent Draft Genome Sequences for Two Variants of Frankia sp. Strain CpI1, the First Frankia Strain Isolated from Root Nodules of Comptonia peregrina.</title>
        <authorList>
            <person name="Oshone R."/>
            <person name="Hurst S.G.IV."/>
            <person name="Abebe-Akele F."/>
            <person name="Simpson S."/>
            <person name="Morris K."/>
            <person name="Thomas W.K."/>
            <person name="Tisa L.S."/>
        </authorList>
    </citation>
    <scope>NUCLEOTIDE SEQUENCE [LARGE SCALE GENOMIC DNA]</scope>
    <source>
        <strain evidence="7">CpI1-S</strain>
    </source>
</reference>
<evidence type="ECO:0000313" key="7">
    <source>
        <dbReference type="Proteomes" id="UP000032545"/>
    </source>
</evidence>
<evidence type="ECO:0000256" key="4">
    <source>
        <dbReference type="PROSITE-ProRule" id="PRU00335"/>
    </source>
</evidence>
<dbReference type="InterPro" id="IPR001647">
    <property type="entry name" value="HTH_TetR"/>
</dbReference>
<dbReference type="InterPro" id="IPR041347">
    <property type="entry name" value="MftR_C"/>
</dbReference>
<evidence type="ECO:0000256" key="2">
    <source>
        <dbReference type="ARBA" id="ARBA00023125"/>
    </source>
</evidence>
<dbReference type="InterPro" id="IPR050109">
    <property type="entry name" value="HTH-type_TetR-like_transc_reg"/>
</dbReference>
<dbReference type="Pfam" id="PF00440">
    <property type="entry name" value="TetR_N"/>
    <property type="match status" value="1"/>
</dbReference>
<dbReference type="PRINTS" id="PR00455">
    <property type="entry name" value="HTHTETR"/>
</dbReference>
<keyword evidence="7" id="KW-1185">Reference proteome</keyword>
<comment type="caution">
    <text evidence="6">The sequence shown here is derived from an EMBL/GenBank/DDBJ whole genome shotgun (WGS) entry which is preliminary data.</text>
</comment>
<keyword evidence="2 4" id="KW-0238">DNA-binding</keyword>
<name>A0A0D8BEK8_9ACTN</name>